<dbReference type="FunFam" id="1.10.238.10:FF:000001">
    <property type="entry name" value="Calmodulin 1"/>
    <property type="match status" value="1"/>
</dbReference>
<dbReference type="Pfam" id="PF13499">
    <property type="entry name" value="EF-hand_7"/>
    <property type="match status" value="1"/>
</dbReference>
<dbReference type="Proteomes" id="UP000703661">
    <property type="component" value="Unassembled WGS sequence"/>
</dbReference>
<dbReference type="InterPro" id="IPR002048">
    <property type="entry name" value="EF_hand_dom"/>
</dbReference>
<dbReference type="OrthoDB" id="26525at2759"/>
<dbReference type="SMART" id="SM00054">
    <property type="entry name" value="EFh"/>
    <property type="match status" value="2"/>
</dbReference>
<dbReference type="PROSITE" id="PS50222">
    <property type="entry name" value="EF_HAND_2"/>
    <property type="match status" value="2"/>
</dbReference>
<dbReference type="InterPro" id="IPR050230">
    <property type="entry name" value="CALM/Myosin/TropC-like"/>
</dbReference>
<evidence type="ECO:0000256" key="1">
    <source>
        <dbReference type="ARBA" id="ARBA00022737"/>
    </source>
</evidence>
<sequence>MRSLGQNLTEAELQEMIGQIDVDGNGIIDFSEFLTMMSQKMGGTDTEEEIREAFKSFDKDGNGYISPDELRQVMTSLGEQLTDIEIEEMIREADENG</sequence>
<evidence type="ECO:0000259" key="3">
    <source>
        <dbReference type="PROSITE" id="PS50222"/>
    </source>
</evidence>
<keyword evidence="5" id="KW-1185">Reference proteome</keyword>
<keyword evidence="1" id="KW-0677">Repeat</keyword>
<evidence type="ECO:0000313" key="4">
    <source>
        <dbReference type="EMBL" id="KAG0013858.1"/>
    </source>
</evidence>
<protein>
    <recommendedName>
        <fullName evidence="3">EF-hand domain-containing protein</fullName>
    </recommendedName>
</protein>
<dbReference type="GO" id="GO:0005509">
    <property type="term" value="F:calcium ion binding"/>
    <property type="evidence" value="ECO:0007669"/>
    <property type="project" value="InterPro"/>
</dbReference>
<name>A0A9P6MV54_9FUNG</name>
<keyword evidence="2" id="KW-0106">Calcium</keyword>
<dbReference type="Gene3D" id="1.10.238.10">
    <property type="entry name" value="EF-hand"/>
    <property type="match status" value="2"/>
</dbReference>
<gene>
    <name evidence="4" type="ORF">BGZ80_010803</name>
</gene>
<dbReference type="PANTHER" id="PTHR23048">
    <property type="entry name" value="MYOSIN LIGHT CHAIN 1, 3"/>
    <property type="match status" value="1"/>
</dbReference>
<reference evidence="4" key="1">
    <citation type="journal article" date="2020" name="Fungal Divers.">
        <title>Resolving the Mortierellaceae phylogeny through synthesis of multi-gene phylogenetics and phylogenomics.</title>
        <authorList>
            <person name="Vandepol N."/>
            <person name="Liber J."/>
            <person name="Desiro A."/>
            <person name="Na H."/>
            <person name="Kennedy M."/>
            <person name="Barry K."/>
            <person name="Grigoriev I.V."/>
            <person name="Miller A.N."/>
            <person name="O'Donnell K."/>
            <person name="Stajich J.E."/>
            <person name="Bonito G."/>
        </authorList>
    </citation>
    <scope>NUCLEOTIDE SEQUENCE</scope>
    <source>
        <strain evidence="4">NRRL 2769</strain>
    </source>
</reference>
<feature type="domain" description="EF-hand" evidence="3">
    <location>
        <begin position="45"/>
        <end position="80"/>
    </location>
</feature>
<feature type="domain" description="EF-hand" evidence="3">
    <location>
        <begin position="8"/>
        <end position="43"/>
    </location>
</feature>
<dbReference type="Pfam" id="PF00036">
    <property type="entry name" value="EF-hand_1"/>
    <property type="match status" value="1"/>
</dbReference>
<comment type="caution">
    <text evidence="4">The sequence shown here is derived from an EMBL/GenBank/DDBJ whole genome shotgun (WGS) entry which is preliminary data.</text>
</comment>
<evidence type="ECO:0000256" key="2">
    <source>
        <dbReference type="ARBA" id="ARBA00022837"/>
    </source>
</evidence>
<proteinExistence type="predicted"/>
<accession>A0A9P6MV54</accession>
<dbReference type="PROSITE" id="PS00018">
    <property type="entry name" value="EF_HAND_1"/>
    <property type="match status" value="2"/>
</dbReference>
<dbReference type="PANTHER" id="PTHR23048:SF0">
    <property type="entry name" value="CALMODULIN LIKE 3"/>
    <property type="match status" value="1"/>
</dbReference>
<evidence type="ECO:0000313" key="5">
    <source>
        <dbReference type="Proteomes" id="UP000703661"/>
    </source>
</evidence>
<dbReference type="GO" id="GO:0016460">
    <property type="term" value="C:myosin II complex"/>
    <property type="evidence" value="ECO:0007669"/>
    <property type="project" value="TreeGrafter"/>
</dbReference>
<organism evidence="4 5">
    <name type="scientific">Entomortierella chlamydospora</name>
    <dbReference type="NCBI Taxonomy" id="101097"/>
    <lineage>
        <taxon>Eukaryota</taxon>
        <taxon>Fungi</taxon>
        <taxon>Fungi incertae sedis</taxon>
        <taxon>Mucoromycota</taxon>
        <taxon>Mortierellomycotina</taxon>
        <taxon>Mortierellomycetes</taxon>
        <taxon>Mortierellales</taxon>
        <taxon>Mortierellaceae</taxon>
        <taxon>Entomortierella</taxon>
    </lineage>
</organism>
<dbReference type="EMBL" id="JAAAID010000793">
    <property type="protein sequence ID" value="KAG0013858.1"/>
    <property type="molecule type" value="Genomic_DNA"/>
</dbReference>
<dbReference type="InterPro" id="IPR011992">
    <property type="entry name" value="EF-hand-dom_pair"/>
</dbReference>
<dbReference type="CDD" id="cd00051">
    <property type="entry name" value="EFh"/>
    <property type="match status" value="2"/>
</dbReference>
<dbReference type="AlphaFoldDB" id="A0A9P6MV54"/>
<dbReference type="SUPFAM" id="SSF47473">
    <property type="entry name" value="EF-hand"/>
    <property type="match status" value="1"/>
</dbReference>
<dbReference type="InterPro" id="IPR018247">
    <property type="entry name" value="EF_Hand_1_Ca_BS"/>
</dbReference>